<feature type="compositionally biased region" description="Polar residues" evidence="1">
    <location>
        <begin position="38"/>
        <end position="61"/>
    </location>
</feature>
<reference evidence="3" key="1">
    <citation type="journal article" date="2019" name="Curr. Biol.">
        <title>Genome Sequence of Striga asiatica Provides Insight into the Evolution of Plant Parasitism.</title>
        <authorList>
            <person name="Yoshida S."/>
            <person name="Kim S."/>
            <person name="Wafula E.K."/>
            <person name="Tanskanen J."/>
            <person name="Kim Y.M."/>
            <person name="Honaas L."/>
            <person name="Yang Z."/>
            <person name="Spallek T."/>
            <person name="Conn C.E."/>
            <person name="Ichihashi Y."/>
            <person name="Cheong K."/>
            <person name="Cui S."/>
            <person name="Der J.P."/>
            <person name="Gundlach H."/>
            <person name="Jiao Y."/>
            <person name="Hori C."/>
            <person name="Ishida J.K."/>
            <person name="Kasahara H."/>
            <person name="Kiba T."/>
            <person name="Kim M.S."/>
            <person name="Koo N."/>
            <person name="Laohavisit A."/>
            <person name="Lee Y.H."/>
            <person name="Lumba S."/>
            <person name="McCourt P."/>
            <person name="Mortimer J.C."/>
            <person name="Mutuku J.M."/>
            <person name="Nomura T."/>
            <person name="Sasaki-Sekimoto Y."/>
            <person name="Seto Y."/>
            <person name="Wang Y."/>
            <person name="Wakatake T."/>
            <person name="Sakakibara H."/>
            <person name="Demura T."/>
            <person name="Yamaguchi S."/>
            <person name="Yoneyama K."/>
            <person name="Manabe R.I."/>
            <person name="Nelson D.C."/>
            <person name="Schulman A.H."/>
            <person name="Timko M.P."/>
            <person name="dePamphilis C.W."/>
            <person name="Choi D."/>
            <person name="Shirasu K."/>
        </authorList>
    </citation>
    <scope>NUCLEOTIDE SEQUENCE [LARGE SCALE GENOMIC DNA]</scope>
    <source>
        <strain evidence="3">cv. UVA1</strain>
    </source>
</reference>
<dbReference type="Proteomes" id="UP000325081">
    <property type="component" value="Unassembled WGS sequence"/>
</dbReference>
<keyword evidence="3" id="KW-1185">Reference proteome</keyword>
<feature type="compositionally biased region" description="Basic residues" evidence="1">
    <location>
        <begin position="1"/>
        <end position="12"/>
    </location>
</feature>
<sequence>PNNFHYSKKTRQNSRAAPAELRHLKKQRKTQKQHHDPNTATAYQAPNPGTTKHSTHKPINSTREEKNSLAKQKSRKQKPPNKFHQEFNISITRYHNNLHHSLGTLLSCSLCDLSTRSILLLNTLDHTNSYSLPHVTNSKSSKWRVLGKGLNHHRLSWNHLDKPSISIFQELGLLLELLTRSPVNLGHKFSKLDSNVRSVAVEHRCISLSNLSRVIHDNHLRGKVSSFLSRIFLRVRGNITALEILNSNILHVEPDIITWESFLHCLVVHLNRFNFSGQTRRAESHHHTRLQNTRLYTANWDSSNTTNLVDVLKGKAKRLSRASKRVGPLYQSRFVDLSIMLSPSKPEMGTKGILSGLYPTFLRYEETSFTISSYLALEYLGVVASICMHKQSMLTCLTILGNTSFKTTSCGIDDENSTVSLRGTSNHVLDKVTVSGGINDSAVVLGGFEFPESNINCDATFTLGLELVEHPGILE</sequence>
<feature type="compositionally biased region" description="Basic residues" evidence="1">
    <location>
        <begin position="23"/>
        <end position="32"/>
    </location>
</feature>
<comment type="caution">
    <text evidence="2">The sequence shown here is derived from an EMBL/GenBank/DDBJ whole genome shotgun (WGS) entry which is preliminary data.</text>
</comment>
<evidence type="ECO:0000313" key="2">
    <source>
        <dbReference type="EMBL" id="GER51100.1"/>
    </source>
</evidence>
<gene>
    <name evidence="2" type="ORF">STAS_28457</name>
</gene>
<dbReference type="EMBL" id="BKCP01009515">
    <property type="protein sequence ID" value="GER51100.1"/>
    <property type="molecule type" value="Genomic_DNA"/>
</dbReference>
<evidence type="ECO:0000313" key="3">
    <source>
        <dbReference type="Proteomes" id="UP000325081"/>
    </source>
</evidence>
<dbReference type="GO" id="GO:0003746">
    <property type="term" value="F:translation elongation factor activity"/>
    <property type="evidence" value="ECO:0007669"/>
    <property type="project" value="UniProtKB-KW"/>
</dbReference>
<evidence type="ECO:0000256" key="1">
    <source>
        <dbReference type="SAM" id="MobiDB-lite"/>
    </source>
</evidence>
<feature type="non-terminal residue" evidence="2">
    <location>
        <position position="1"/>
    </location>
</feature>
<dbReference type="AlphaFoldDB" id="A0A5A7R092"/>
<protein>
    <submittedName>
        <fullName evidence="2">Translation elongation factor 1-alpha</fullName>
    </submittedName>
</protein>
<accession>A0A5A7R092</accession>
<name>A0A5A7R092_STRAF</name>
<organism evidence="2 3">
    <name type="scientific">Striga asiatica</name>
    <name type="common">Asiatic witchweed</name>
    <name type="synonym">Buchnera asiatica</name>
    <dbReference type="NCBI Taxonomy" id="4170"/>
    <lineage>
        <taxon>Eukaryota</taxon>
        <taxon>Viridiplantae</taxon>
        <taxon>Streptophyta</taxon>
        <taxon>Embryophyta</taxon>
        <taxon>Tracheophyta</taxon>
        <taxon>Spermatophyta</taxon>
        <taxon>Magnoliopsida</taxon>
        <taxon>eudicotyledons</taxon>
        <taxon>Gunneridae</taxon>
        <taxon>Pentapetalae</taxon>
        <taxon>asterids</taxon>
        <taxon>lamiids</taxon>
        <taxon>Lamiales</taxon>
        <taxon>Orobanchaceae</taxon>
        <taxon>Buchnereae</taxon>
        <taxon>Striga</taxon>
    </lineage>
</organism>
<dbReference type="OrthoDB" id="1728020at2759"/>
<feature type="compositionally biased region" description="Basic residues" evidence="1">
    <location>
        <begin position="72"/>
        <end position="81"/>
    </location>
</feature>
<feature type="region of interest" description="Disordered" evidence="1">
    <location>
        <begin position="1"/>
        <end position="83"/>
    </location>
</feature>
<keyword evidence="2" id="KW-0648">Protein biosynthesis</keyword>
<keyword evidence="2" id="KW-0251">Elongation factor</keyword>
<proteinExistence type="predicted"/>